<keyword evidence="7" id="KW-0800">Toxin</keyword>
<dbReference type="PRINTS" id="PR00689">
    <property type="entry name" value="ACOABINDINGP"/>
</dbReference>
<protein>
    <recommendedName>
        <fullName evidence="3">Acyl-CoA-binding domain-containing protein 6</fullName>
    </recommendedName>
</protein>
<dbReference type="Gene3D" id="1.20.80.10">
    <property type="match status" value="1"/>
</dbReference>
<evidence type="ECO:0000256" key="12">
    <source>
        <dbReference type="ARBA" id="ARBA00023121"/>
    </source>
</evidence>
<dbReference type="InterPro" id="IPR002110">
    <property type="entry name" value="Ankyrin_rpt"/>
</dbReference>
<evidence type="ECO:0000313" key="16">
    <source>
        <dbReference type="EMBL" id="GFR22650.1"/>
    </source>
</evidence>
<dbReference type="GO" id="GO:0000062">
    <property type="term" value="F:fatty-acyl-CoA binding"/>
    <property type="evidence" value="ECO:0007669"/>
    <property type="project" value="InterPro"/>
</dbReference>
<dbReference type="GO" id="GO:0006887">
    <property type="term" value="P:exocytosis"/>
    <property type="evidence" value="ECO:0007669"/>
    <property type="project" value="UniProtKB-KW"/>
</dbReference>
<keyword evidence="13" id="KW-0472">Membrane</keyword>
<evidence type="ECO:0000256" key="9">
    <source>
        <dbReference type="ARBA" id="ARBA00022737"/>
    </source>
</evidence>
<dbReference type="OrthoDB" id="10254927at2759"/>
<keyword evidence="12" id="KW-0446">Lipid-binding</keyword>
<evidence type="ECO:0000256" key="2">
    <source>
        <dbReference type="ARBA" id="ARBA00004613"/>
    </source>
</evidence>
<evidence type="ECO:0000256" key="6">
    <source>
        <dbReference type="ARBA" id="ARBA00022537"/>
    </source>
</evidence>
<evidence type="ECO:0000256" key="11">
    <source>
        <dbReference type="ARBA" id="ARBA00023043"/>
    </source>
</evidence>
<gene>
    <name evidence="16" type="primary">acbd6</name>
    <name evidence="16" type="ORF">TNCT_704231</name>
</gene>
<dbReference type="Gene3D" id="1.25.40.20">
    <property type="entry name" value="Ankyrin repeat-containing domain"/>
    <property type="match status" value="1"/>
</dbReference>
<evidence type="ECO:0000256" key="4">
    <source>
        <dbReference type="ARBA" id="ARBA00022483"/>
    </source>
</evidence>
<keyword evidence="13" id="KW-1053">Target membrane</keyword>
<feature type="repeat" description="ANK" evidence="14">
    <location>
        <begin position="194"/>
        <end position="226"/>
    </location>
</feature>
<keyword evidence="9" id="KW-0677">Repeat</keyword>
<dbReference type="PANTHER" id="PTHR24119:SF0">
    <property type="entry name" value="ACYL-COA-BINDING DOMAIN-CONTAINING PROTEIN 6"/>
    <property type="match status" value="1"/>
</dbReference>
<keyword evidence="11 14" id="KW-0040">ANK repeat</keyword>
<dbReference type="SUPFAM" id="SSF48403">
    <property type="entry name" value="Ankyrin repeat"/>
    <property type="match status" value="1"/>
</dbReference>
<dbReference type="GO" id="GO:0090729">
    <property type="term" value="F:toxin activity"/>
    <property type="evidence" value="ECO:0007669"/>
    <property type="project" value="UniProtKB-KW"/>
</dbReference>
<dbReference type="InterPro" id="IPR000582">
    <property type="entry name" value="Acyl-CoA-binding_protein"/>
</dbReference>
<feature type="domain" description="ACB" evidence="15">
    <location>
        <begin position="14"/>
        <end position="99"/>
    </location>
</feature>
<dbReference type="PROSITE" id="PS50088">
    <property type="entry name" value="ANK_REPEAT"/>
    <property type="match status" value="2"/>
</dbReference>
<dbReference type="AlphaFoldDB" id="A0A8X6J6R2"/>
<evidence type="ECO:0000256" key="7">
    <source>
        <dbReference type="ARBA" id="ARBA00022656"/>
    </source>
</evidence>
<dbReference type="InterPro" id="IPR014352">
    <property type="entry name" value="FERM/acyl-CoA-bd_prot_sf"/>
</dbReference>
<evidence type="ECO:0000259" key="15">
    <source>
        <dbReference type="PROSITE" id="PS51228"/>
    </source>
</evidence>
<reference evidence="16" key="1">
    <citation type="submission" date="2020-07" db="EMBL/GenBank/DDBJ databases">
        <title>Multicomponent nature underlies the extraordinary mechanical properties of spider dragline silk.</title>
        <authorList>
            <person name="Kono N."/>
            <person name="Nakamura H."/>
            <person name="Mori M."/>
            <person name="Yoshida Y."/>
            <person name="Ohtoshi R."/>
            <person name="Malay A.D."/>
            <person name="Moran D.A.P."/>
            <person name="Tomita M."/>
            <person name="Numata K."/>
            <person name="Arakawa K."/>
        </authorList>
    </citation>
    <scope>NUCLEOTIDE SEQUENCE</scope>
</reference>
<dbReference type="Proteomes" id="UP000887116">
    <property type="component" value="Unassembled WGS sequence"/>
</dbReference>
<dbReference type="EMBL" id="BMAO01028186">
    <property type="protein sequence ID" value="GFR22650.1"/>
    <property type="molecule type" value="Genomic_DNA"/>
</dbReference>
<sequence length="249" mass="27899">MEEDDFPEGEDDALEANFKLATDFVTENASVMQQDDLLYLYGRYKQALNGVCNEPMPGILKFKSRSKWSAWHDLGNMTKEEAMKQYIEKVSRISPDWDASNKKEAKKKSHFGPVNSTCQKTDSDLKDEAKTVFDFVKEGNLNRIKELVLSDRSIKNCCDEGGLSLLHWACDRGHMEIAEFLISSGTDMNCQDKDGQTPLHYASSCGHEEVISLLLKKGAVTNIYDADGLSPIDVAYSTSVKDLLVTNHV</sequence>
<evidence type="ECO:0000256" key="1">
    <source>
        <dbReference type="ARBA" id="ARBA00004175"/>
    </source>
</evidence>
<dbReference type="InterPro" id="IPR036770">
    <property type="entry name" value="Ankyrin_rpt-contain_sf"/>
</dbReference>
<evidence type="ECO:0000256" key="8">
    <source>
        <dbReference type="ARBA" id="ARBA00022699"/>
    </source>
</evidence>
<name>A0A8X6J6R2_TRICU</name>
<comment type="subcellular location">
    <subcellularLocation>
        <location evidence="2">Secreted</location>
    </subcellularLocation>
    <subcellularLocation>
        <location evidence="1">Target cell membrane</location>
    </subcellularLocation>
</comment>
<dbReference type="PROSITE" id="PS51228">
    <property type="entry name" value="ACB_2"/>
    <property type="match status" value="1"/>
</dbReference>
<keyword evidence="4" id="KW-0268">Exocytosis</keyword>
<dbReference type="SMART" id="SM00248">
    <property type="entry name" value="ANK"/>
    <property type="match status" value="2"/>
</dbReference>
<dbReference type="SUPFAM" id="SSF47027">
    <property type="entry name" value="Acyl-CoA binding protein"/>
    <property type="match status" value="1"/>
</dbReference>
<keyword evidence="10" id="KW-0638">Presynaptic neurotoxin</keyword>
<proteinExistence type="predicted"/>
<comment type="caution">
    <text evidence="16">The sequence shown here is derived from an EMBL/GenBank/DDBJ whole genome shotgun (WGS) entry which is preliminary data.</text>
</comment>
<keyword evidence="8" id="KW-0528">Neurotoxin</keyword>
<accession>A0A8X6J6R2</accession>
<evidence type="ECO:0000256" key="13">
    <source>
        <dbReference type="ARBA" id="ARBA00023298"/>
    </source>
</evidence>
<evidence type="ECO:0000313" key="17">
    <source>
        <dbReference type="Proteomes" id="UP000887116"/>
    </source>
</evidence>
<organism evidence="16 17">
    <name type="scientific">Trichonephila clavata</name>
    <name type="common">Joro spider</name>
    <name type="synonym">Nephila clavata</name>
    <dbReference type="NCBI Taxonomy" id="2740835"/>
    <lineage>
        <taxon>Eukaryota</taxon>
        <taxon>Metazoa</taxon>
        <taxon>Ecdysozoa</taxon>
        <taxon>Arthropoda</taxon>
        <taxon>Chelicerata</taxon>
        <taxon>Arachnida</taxon>
        <taxon>Araneae</taxon>
        <taxon>Araneomorphae</taxon>
        <taxon>Entelegynae</taxon>
        <taxon>Araneoidea</taxon>
        <taxon>Nephilidae</taxon>
        <taxon>Trichonephila</taxon>
    </lineage>
</organism>
<dbReference type="GO" id="GO:0005576">
    <property type="term" value="C:extracellular region"/>
    <property type="evidence" value="ECO:0007669"/>
    <property type="project" value="UniProtKB-SubCell"/>
</dbReference>
<dbReference type="Pfam" id="PF12796">
    <property type="entry name" value="Ank_2"/>
    <property type="match status" value="1"/>
</dbReference>
<keyword evidence="6" id="KW-1052">Target cell membrane</keyword>
<dbReference type="Pfam" id="PF00887">
    <property type="entry name" value="ACBP"/>
    <property type="match status" value="1"/>
</dbReference>
<evidence type="ECO:0000256" key="3">
    <source>
        <dbReference type="ARBA" id="ARBA00018419"/>
    </source>
</evidence>
<dbReference type="PROSITE" id="PS50297">
    <property type="entry name" value="ANK_REP_REGION"/>
    <property type="match status" value="2"/>
</dbReference>
<evidence type="ECO:0000256" key="5">
    <source>
        <dbReference type="ARBA" id="ARBA00022525"/>
    </source>
</evidence>
<dbReference type="InterPro" id="IPR035984">
    <property type="entry name" value="Acyl-CoA-binding_sf"/>
</dbReference>
<keyword evidence="17" id="KW-1185">Reference proteome</keyword>
<dbReference type="GO" id="GO:0044218">
    <property type="term" value="C:other organism cell membrane"/>
    <property type="evidence" value="ECO:0007669"/>
    <property type="project" value="UniProtKB-KW"/>
</dbReference>
<dbReference type="PANTHER" id="PTHR24119">
    <property type="entry name" value="ACYL-COA-BINDING DOMAIN-CONTAINING PROTEIN 6"/>
    <property type="match status" value="1"/>
</dbReference>
<evidence type="ECO:0000256" key="14">
    <source>
        <dbReference type="PROSITE-ProRule" id="PRU00023"/>
    </source>
</evidence>
<dbReference type="GO" id="GO:0044231">
    <property type="term" value="C:host cell presynaptic membrane"/>
    <property type="evidence" value="ECO:0007669"/>
    <property type="project" value="UniProtKB-KW"/>
</dbReference>
<feature type="repeat" description="ANK" evidence="14">
    <location>
        <begin position="161"/>
        <end position="193"/>
    </location>
</feature>
<evidence type="ECO:0000256" key="10">
    <source>
        <dbReference type="ARBA" id="ARBA00023028"/>
    </source>
</evidence>
<keyword evidence="5" id="KW-0964">Secreted</keyword>